<sequence length="85" mass="9612">MFIRWRGSKEREELAQVSKGQNYKFSGYGHELVAGVSRVLSLEPLSTHRVEGPMHIKSVEVQTAFRWCGMEAWRSDASSSVVLVT</sequence>
<dbReference type="AlphaFoldDB" id="A0A8X6S3W0"/>
<dbReference type="EMBL" id="BMAU01021250">
    <property type="protein sequence ID" value="GFY05311.1"/>
    <property type="molecule type" value="Genomic_DNA"/>
</dbReference>
<comment type="caution">
    <text evidence="1">The sequence shown here is derived from an EMBL/GenBank/DDBJ whole genome shotgun (WGS) entry which is preliminary data.</text>
</comment>
<evidence type="ECO:0000313" key="1">
    <source>
        <dbReference type="EMBL" id="GFY05311.1"/>
    </source>
</evidence>
<organism evidence="1 2">
    <name type="scientific">Trichonephila clavipes</name>
    <name type="common">Golden silk orbweaver</name>
    <name type="synonym">Nephila clavipes</name>
    <dbReference type="NCBI Taxonomy" id="2585209"/>
    <lineage>
        <taxon>Eukaryota</taxon>
        <taxon>Metazoa</taxon>
        <taxon>Ecdysozoa</taxon>
        <taxon>Arthropoda</taxon>
        <taxon>Chelicerata</taxon>
        <taxon>Arachnida</taxon>
        <taxon>Araneae</taxon>
        <taxon>Araneomorphae</taxon>
        <taxon>Entelegynae</taxon>
        <taxon>Araneoidea</taxon>
        <taxon>Nephilidae</taxon>
        <taxon>Trichonephila</taxon>
    </lineage>
</organism>
<keyword evidence="2" id="KW-1185">Reference proteome</keyword>
<protein>
    <submittedName>
        <fullName evidence="1">Uncharacterized protein</fullName>
    </submittedName>
</protein>
<evidence type="ECO:0000313" key="2">
    <source>
        <dbReference type="Proteomes" id="UP000887159"/>
    </source>
</evidence>
<gene>
    <name evidence="1" type="ORF">TNCV_2207571</name>
</gene>
<proteinExistence type="predicted"/>
<accession>A0A8X6S3W0</accession>
<name>A0A8X6S3W0_TRICX</name>
<dbReference type="Proteomes" id="UP000887159">
    <property type="component" value="Unassembled WGS sequence"/>
</dbReference>
<reference evidence="1" key="1">
    <citation type="submission" date="2020-08" db="EMBL/GenBank/DDBJ databases">
        <title>Multicomponent nature underlies the extraordinary mechanical properties of spider dragline silk.</title>
        <authorList>
            <person name="Kono N."/>
            <person name="Nakamura H."/>
            <person name="Mori M."/>
            <person name="Yoshida Y."/>
            <person name="Ohtoshi R."/>
            <person name="Malay A.D."/>
            <person name="Moran D.A.P."/>
            <person name="Tomita M."/>
            <person name="Numata K."/>
            <person name="Arakawa K."/>
        </authorList>
    </citation>
    <scope>NUCLEOTIDE SEQUENCE</scope>
</reference>